<feature type="region of interest" description="Disordered" evidence="9">
    <location>
        <begin position="200"/>
        <end position="235"/>
    </location>
</feature>
<keyword evidence="8" id="KW-0175">Coiled coil</keyword>
<keyword evidence="5" id="KW-0010">Activator</keyword>
<evidence type="ECO:0000313" key="11">
    <source>
        <dbReference type="Proteomes" id="UP001652741"/>
    </source>
</evidence>
<feature type="region of interest" description="Disordered" evidence="9">
    <location>
        <begin position="126"/>
        <end position="169"/>
    </location>
</feature>
<feature type="region of interest" description="Disordered" evidence="9">
    <location>
        <begin position="325"/>
        <end position="551"/>
    </location>
</feature>
<evidence type="ECO:0000256" key="9">
    <source>
        <dbReference type="SAM" id="MobiDB-lite"/>
    </source>
</evidence>
<feature type="compositionally biased region" description="Polar residues" evidence="9">
    <location>
        <begin position="104"/>
        <end position="113"/>
    </location>
</feature>
<feature type="compositionally biased region" description="Basic residues" evidence="9">
    <location>
        <begin position="90"/>
        <end position="99"/>
    </location>
</feature>
<proteinExistence type="inferred from homology"/>
<feature type="region of interest" description="Disordered" evidence="9">
    <location>
        <begin position="703"/>
        <end position="724"/>
    </location>
</feature>
<keyword evidence="6" id="KW-0804">Transcription</keyword>
<feature type="domain" description="Neurogenic mastermind-like N-terminal" evidence="10">
    <location>
        <begin position="35"/>
        <end position="94"/>
    </location>
</feature>
<organism evidence="11 12">
    <name type="scientific">Salmo salar</name>
    <name type="common">Atlantic salmon</name>
    <dbReference type="NCBI Taxonomy" id="8030"/>
    <lineage>
        <taxon>Eukaryota</taxon>
        <taxon>Metazoa</taxon>
        <taxon>Chordata</taxon>
        <taxon>Craniata</taxon>
        <taxon>Vertebrata</taxon>
        <taxon>Euteleostomi</taxon>
        <taxon>Actinopterygii</taxon>
        <taxon>Neopterygii</taxon>
        <taxon>Teleostei</taxon>
        <taxon>Protacanthopterygii</taxon>
        <taxon>Salmoniformes</taxon>
        <taxon>Salmonidae</taxon>
        <taxon>Salmoninae</taxon>
        <taxon>Salmo</taxon>
    </lineage>
</organism>
<feature type="compositionally biased region" description="Low complexity" evidence="9">
    <location>
        <begin position="880"/>
        <end position="898"/>
    </location>
</feature>
<feature type="compositionally biased region" description="Low complexity" evidence="9">
    <location>
        <begin position="468"/>
        <end position="494"/>
    </location>
</feature>
<dbReference type="RefSeq" id="XP_045579071.1">
    <property type="nucleotide sequence ID" value="XM_045723115.1"/>
</dbReference>
<evidence type="ECO:0000256" key="5">
    <source>
        <dbReference type="ARBA" id="ARBA00023159"/>
    </source>
</evidence>
<dbReference type="InterPro" id="IPR046369">
    <property type="entry name" value="MAML1-3"/>
</dbReference>
<dbReference type="Pfam" id="PF09596">
    <property type="entry name" value="MamL-1"/>
    <property type="match status" value="1"/>
</dbReference>
<evidence type="ECO:0000256" key="4">
    <source>
        <dbReference type="ARBA" id="ARBA00023015"/>
    </source>
</evidence>
<reference evidence="12" key="1">
    <citation type="submission" date="2025-08" db="UniProtKB">
        <authorList>
            <consortium name="RefSeq"/>
        </authorList>
    </citation>
    <scope>IDENTIFICATION</scope>
</reference>
<feature type="coiled-coil region" evidence="8">
    <location>
        <begin position="747"/>
        <end position="781"/>
    </location>
</feature>
<evidence type="ECO:0000256" key="7">
    <source>
        <dbReference type="ARBA" id="ARBA00023242"/>
    </source>
</evidence>
<dbReference type="GeneID" id="106610545"/>
<feature type="compositionally biased region" description="Basic and acidic residues" evidence="9">
    <location>
        <begin position="1159"/>
        <end position="1171"/>
    </location>
</feature>
<feature type="compositionally biased region" description="Polar residues" evidence="9">
    <location>
        <begin position="351"/>
        <end position="361"/>
    </location>
</feature>
<feature type="compositionally biased region" description="Gly residues" evidence="9">
    <location>
        <begin position="438"/>
        <end position="454"/>
    </location>
</feature>
<keyword evidence="11" id="KW-1185">Reference proteome</keyword>
<dbReference type="InterPro" id="IPR046370">
    <property type="entry name" value="MAML_N_sf"/>
</dbReference>
<protein>
    <submittedName>
        <fullName evidence="12">Mastermind-like protein 3</fullName>
    </submittedName>
</protein>
<comment type="similarity">
    <text evidence="2">Belongs to the mastermind family.</text>
</comment>
<dbReference type="PANTHER" id="PTHR15692">
    <property type="entry name" value="MASTERMIND-LIKE"/>
    <property type="match status" value="1"/>
</dbReference>
<dbReference type="PANTHER" id="PTHR15692:SF8">
    <property type="entry name" value="MASTERMIND-LIKE PROTEIN 3"/>
    <property type="match status" value="1"/>
</dbReference>
<feature type="compositionally biased region" description="Low complexity" evidence="9">
    <location>
        <begin position="200"/>
        <end position="223"/>
    </location>
</feature>
<keyword evidence="3" id="KW-0914">Notch signaling pathway</keyword>
<feature type="region of interest" description="Disordered" evidence="9">
    <location>
        <begin position="89"/>
        <end position="113"/>
    </location>
</feature>
<feature type="compositionally biased region" description="Low complexity" evidence="9">
    <location>
        <begin position="414"/>
        <end position="423"/>
    </location>
</feature>
<keyword evidence="7" id="KW-0539">Nucleus</keyword>
<comment type="subcellular location">
    <subcellularLocation>
        <location evidence="1">Nucleus speckle</location>
    </subcellularLocation>
</comment>
<name>A0ABM3F6Y6_SALSA</name>
<keyword evidence="4" id="KW-0805">Transcription regulation</keyword>
<evidence type="ECO:0000256" key="3">
    <source>
        <dbReference type="ARBA" id="ARBA00022976"/>
    </source>
</evidence>
<evidence type="ECO:0000256" key="6">
    <source>
        <dbReference type="ARBA" id="ARBA00023163"/>
    </source>
</evidence>
<feature type="compositionally biased region" description="Gly residues" evidence="9">
    <location>
        <begin position="914"/>
        <end position="928"/>
    </location>
</feature>
<dbReference type="Proteomes" id="UP001652741">
    <property type="component" value="Chromosome ssa08"/>
</dbReference>
<evidence type="ECO:0000313" key="12">
    <source>
        <dbReference type="RefSeq" id="XP_045579071.1"/>
    </source>
</evidence>
<sequence>MMGDFATPAAANGSNICINNNAMNPGGNPNNVGIPKHSTVVERLRQRIEGCRRHHVNCENRYQQAHAEQLEIERRETVSLYQRSLEQRAKKCANSKHQSKQQDPESASSTEQRNNTLIALQETVKRKLDSARSPLNGDQNGICDGSYSPTTKRLRKDGSGLGGLDSLTGLPNNVPPISPLHQMDIKPLLGVAGNANNPSVNNNNVNVNNCNSGPGSNGSHGNHAGSGLGSGRPGDVKLNGDLPNIKLNGSLDLEDGFGLLKDLKQEPLDDGGGIESSDTSLSNQNKLFSDINLNDQEWQELIDELANTVPEDDMQDLFNEDFEEKKEAEFTRPANQTPVPQDPPPMGTVAHQPTNQAQGASQVPMGSPQVRPSSSGPQFATAANGTPPQQPLQQSPQVAMASGSPLPNCVARSPQTPTQAQTQSGPRPGNGFMMNTGQGVGQAGTGSNGPGVPTGPGPVTSDLSPAEQLKAMAAQQRAKLMQQQKQQQQQQQQANWSPAGAPTSPYASGPFNQQDKPNSPMMYPPQAFNPGPQGPLVAGMTSSNGPKAPMNNYLPQNPHNHMGMISQQQQTNNMGAQQNTLSKQQQQQLQQQHTAAMLSYNNTKPLSHFSTMGVDHMGQRMTPPMGSQVKNPMMPPYMQQGGVQGAGPGQTQGPIPGQTAHLSEEQKRMLLMKQKVLNQSMPYSAMQPHGQEQGVVGMSRQPGAVPPPHPAGGVASGTGPNQGAGAPPGYLGNQQQAAMMKQMMVMEQEKRVQLHMMEQQKQQLLREQRQQQQQLLLAEQLQQQQQQHLPRQMVQGQRNPYPQVNQYQGTPQEMAVRSQALQNIRATRLLQQQQQQQNQQMVQMNQGIPGGSVGPQPDMGLPYGGQGAGQQSLYSLNPSMSQMMQQQHQQNQSVQASMGLPPGHNPAAQAQRQAGGGVGGGGGYGGPQGMMMNSMSQQPLKGPPKAQAQRLQGMLGIGGGGPQGGMGGWPPQQGQSLQGMGGPGGVGGPGRTTGDMVGFGSAQGGYGSMQPGPGQQPPHPRLAKQHFPGHPQGHPHPQAMGQGQPMDPRAMNPAAGMAGPMIAPHMAGPGQPRTNQPRPMVMPGQGVMGQGVPNMGAFGQGPAMGVGPGGGGGGGYVGQGGVGVGGQPQGYQRTSSQDLSSYGYGAGRWRPSGGGVRIGRRDRGGLGLKSDDGGGLSFLNSRSDDGGGLSFLNSRSDDGGGLSFLNSSSDDGGGLWFLNSRSDDGGGLSFLNSRSDDGGGLSFLNSSSDDGGGLWFAAQCAVYSLLRCYPHKQYRNGLKFCKQILSNPKFTEHGDKMDYEYSELLLYQNQVLREAGLYREALDNLTTYEEQICDKLAVEETRATEVYRRLQERNPENWSYYHSLEKALKPGTLHIPYITLL</sequence>
<dbReference type="InterPro" id="IPR019082">
    <property type="entry name" value="Mastermind-like_N"/>
</dbReference>
<dbReference type="SMART" id="SM01275">
    <property type="entry name" value="MamL-1"/>
    <property type="match status" value="1"/>
</dbReference>
<dbReference type="Pfam" id="PF12569">
    <property type="entry name" value="NatA_aux_su"/>
    <property type="match status" value="1"/>
</dbReference>
<feature type="compositionally biased region" description="Polar residues" evidence="9">
    <location>
        <begin position="370"/>
        <end position="386"/>
    </location>
</feature>
<evidence type="ECO:0000259" key="10">
    <source>
        <dbReference type="SMART" id="SM01275"/>
    </source>
</evidence>
<dbReference type="Gene3D" id="1.25.40.1040">
    <property type="match status" value="1"/>
</dbReference>
<dbReference type="InterPro" id="IPR021183">
    <property type="entry name" value="NatA_aux_su"/>
</dbReference>
<accession>A0ABM3F6Y6</accession>
<evidence type="ECO:0000256" key="2">
    <source>
        <dbReference type="ARBA" id="ARBA00008081"/>
    </source>
</evidence>
<evidence type="ECO:0000256" key="8">
    <source>
        <dbReference type="SAM" id="Coils"/>
    </source>
</evidence>
<feature type="region of interest" description="Disordered" evidence="9">
    <location>
        <begin position="1150"/>
        <end position="1171"/>
    </location>
</feature>
<gene>
    <name evidence="12" type="primary">maml3</name>
</gene>
<evidence type="ECO:0000256" key="1">
    <source>
        <dbReference type="ARBA" id="ARBA00004324"/>
    </source>
</evidence>
<feature type="compositionally biased region" description="Low complexity" evidence="9">
    <location>
        <begin position="1025"/>
        <end position="1046"/>
    </location>
</feature>
<dbReference type="Gene3D" id="6.10.250.970">
    <property type="match status" value="1"/>
</dbReference>
<feature type="region of interest" description="Disordered" evidence="9">
    <location>
        <begin position="1004"/>
        <end position="1046"/>
    </location>
</feature>
<feature type="region of interest" description="Disordered" evidence="9">
    <location>
        <begin position="880"/>
        <end position="929"/>
    </location>
</feature>